<comment type="similarity">
    <text evidence="3">Belongs to the FMN-dependent alpha-hydroxy acid dehydrogenase family.</text>
</comment>
<keyword evidence="5" id="KW-0288">FMN</keyword>
<comment type="caution">
    <text evidence="7">The sequence shown here is derived from an EMBL/GenBank/DDBJ whole genome shotgun (WGS) entry which is preliminary data.</text>
</comment>
<name>A0A7K0C4V1_9ACTN</name>
<evidence type="ECO:0000313" key="8">
    <source>
        <dbReference type="Proteomes" id="UP000487268"/>
    </source>
</evidence>
<keyword evidence="2 7" id="KW-0560">Oxidoreductase</keyword>
<accession>A0A7K0C4V1</accession>
<feature type="binding site" evidence="5">
    <location>
        <position position="287"/>
    </location>
    <ligand>
        <name>glyoxylate</name>
        <dbReference type="ChEBI" id="CHEBI:36655"/>
    </ligand>
</feature>
<dbReference type="RefSeq" id="WP_153538360.1">
    <property type="nucleotide sequence ID" value="NZ_WEGH01000004.1"/>
</dbReference>
<dbReference type="PROSITE" id="PS00557">
    <property type="entry name" value="FMN_HYDROXY_ACID_DH_1"/>
    <property type="match status" value="1"/>
</dbReference>
<feature type="binding site" evidence="5">
    <location>
        <begin position="94"/>
        <end position="96"/>
    </location>
    <ligand>
        <name>FMN</name>
        <dbReference type="ChEBI" id="CHEBI:58210"/>
    </ligand>
</feature>
<feature type="binding site" evidence="5">
    <location>
        <position position="41"/>
    </location>
    <ligand>
        <name>glyoxylate</name>
        <dbReference type="ChEBI" id="CHEBI:36655"/>
    </ligand>
</feature>
<evidence type="ECO:0000313" key="7">
    <source>
        <dbReference type="EMBL" id="MQY07854.1"/>
    </source>
</evidence>
<evidence type="ECO:0000256" key="1">
    <source>
        <dbReference type="ARBA" id="ARBA00001917"/>
    </source>
</evidence>
<dbReference type="GO" id="GO:0010181">
    <property type="term" value="F:FMN binding"/>
    <property type="evidence" value="ECO:0007669"/>
    <property type="project" value="InterPro"/>
</dbReference>
<dbReference type="EMBL" id="WEGH01000004">
    <property type="protein sequence ID" value="MQY07854.1"/>
    <property type="molecule type" value="Genomic_DNA"/>
</dbReference>
<evidence type="ECO:0000259" key="6">
    <source>
        <dbReference type="PROSITE" id="PS51349"/>
    </source>
</evidence>
<comment type="cofactor">
    <cofactor evidence="1">
        <name>FMN</name>
        <dbReference type="ChEBI" id="CHEBI:58210"/>
    </cofactor>
</comment>
<dbReference type="InterPro" id="IPR000262">
    <property type="entry name" value="FMN-dep_DH"/>
</dbReference>
<feature type="binding site" evidence="5">
    <location>
        <position position="263"/>
    </location>
    <ligand>
        <name>glyoxylate</name>
        <dbReference type="ChEBI" id="CHEBI:36655"/>
    </ligand>
</feature>
<evidence type="ECO:0000256" key="5">
    <source>
        <dbReference type="PIRSR" id="PIRSR000138-2"/>
    </source>
</evidence>
<evidence type="ECO:0000256" key="2">
    <source>
        <dbReference type="ARBA" id="ARBA00023002"/>
    </source>
</evidence>
<dbReference type="GO" id="GO:0050040">
    <property type="term" value="F:lactate 2-monooxygenase activity"/>
    <property type="evidence" value="ECO:0007669"/>
    <property type="project" value="UniProtKB-EC"/>
</dbReference>
<dbReference type="PANTHER" id="PTHR10578:SF143">
    <property type="entry name" value="FMN-DEPENDENT ALPHA-HYDROXY ACID DEHYDROGENASE PB1A11.03"/>
    <property type="match status" value="1"/>
</dbReference>
<dbReference type="Pfam" id="PF01070">
    <property type="entry name" value="FMN_dh"/>
    <property type="match status" value="1"/>
</dbReference>
<reference evidence="7 8" key="1">
    <citation type="submission" date="2019-10" db="EMBL/GenBank/DDBJ databases">
        <title>Actinomadura rubteroloni sp. nov. and Actinomadura macrotermitis sp. nov., isolated from the gut of fungus growing-termite Macrotermes natalensis.</title>
        <authorList>
            <person name="Benndorf R."/>
            <person name="Martin K."/>
            <person name="Kuefner M."/>
            <person name="De Beer W."/>
            <person name="Kaster A.-K."/>
            <person name="Vollmers J."/>
            <person name="Poulsen M."/>
            <person name="Beemelmanns C."/>
        </authorList>
    </citation>
    <scope>NUCLEOTIDE SEQUENCE [LARGE SCALE GENOMIC DNA]</scope>
    <source>
        <strain evidence="7 8">RB68</strain>
    </source>
</reference>
<dbReference type="PANTHER" id="PTHR10578">
    <property type="entry name" value="S -2-HYDROXY-ACID OXIDASE-RELATED"/>
    <property type="match status" value="1"/>
</dbReference>
<feature type="domain" description="FMN hydroxy acid dehydrogenase" evidence="6">
    <location>
        <begin position="15"/>
        <end position="392"/>
    </location>
</feature>
<sequence length="398" mass="41981">MGYTGNYQGQVFKEGGSRFPFGVTELEEAARRALSTRSFDYIAGAAGRGLTAAANLDAFARWGLRYRVLREGTAVDTSVRLLGTPMSMPVLLAPAGVADLADPGAECAAARAAAEAGVTQVLSTSASTSLEQVAQAAPEAPKWFQFAWPDDEKLARSFIARAEAAGYSAIMLMGDCYTAGWRPRELAAGFSPFQHGYGLDNYLSDPRFWELAGLSHGGTDIRNDPARLEKAVATWNRIFTKPSLTPADLSVLRSWTKLPIAVKGVCRPEEAAQLVDAGADAIVVSNHGGRQLDSGVAALDCLAPVVAEVAGRVPVLFDSGVRTGTDVLIALALGASAVMIGRPWLYGLAVGGQAGVEHVLRCLQAEFNDALELTGHHRCDTLSAADLTPLPAHGREGT</sequence>
<proteinExistence type="inferred from homology"/>
<evidence type="ECO:0000256" key="4">
    <source>
        <dbReference type="PIRSR" id="PIRSR000138-1"/>
    </source>
</evidence>
<dbReference type="PROSITE" id="PS51349">
    <property type="entry name" value="FMN_HYDROXY_ACID_DH_2"/>
    <property type="match status" value="1"/>
</dbReference>
<keyword evidence="8" id="KW-1185">Reference proteome</keyword>
<gene>
    <name evidence="7" type="ORF">ACRB68_59560</name>
</gene>
<dbReference type="EC" id="1.13.12.4" evidence="7"/>
<dbReference type="Proteomes" id="UP000487268">
    <property type="component" value="Unassembled WGS sequence"/>
</dbReference>
<dbReference type="InterPro" id="IPR037396">
    <property type="entry name" value="FMN_HAD"/>
</dbReference>
<dbReference type="InterPro" id="IPR008259">
    <property type="entry name" value="FMN_hydac_DH_AS"/>
</dbReference>
<feature type="binding site" evidence="5">
    <location>
        <position position="123"/>
    </location>
    <ligand>
        <name>FMN</name>
        <dbReference type="ChEBI" id="CHEBI:58210"/>
    </ligand>
</feature>
<dbReference type="InterPro" id="IPR013785">
    <property type="entry name" value="Aldolase_TIM"/>
</dbReference>
<dbReference type="Gene3D" id="3.20.20.70">
    <property type="entry name" value="Aldolase class I"/>
    <property type="match status" value="1"/>
</dbReference>
<feature type="binding site" evidence="5">
    <location>
        <position position="182"/>
    </location>
    <ligand>
        <name>glyoxylate</name>
        <dbReference type="ChEBI" id="CHEBI:36655"/>
    </ligand>
</feature>
<feature type="binding site" evidence="5">
    <location>
        <begin position="341"/>
        <end position="342"/>
    </location>
    <ligand>
        <name>FMN</name>
        <dbReference type="ChEBI" id="CHEBI:58210"/>
    </ligand>
</feature>
<evidence type="ECO:0000256" key="3">
    <source>
        <dbReference type="ARBA" id="ARBA00024042"/>
    </source>
</evidence>
<feature type="active site" description="Proton acceptor" evidence="4">
    <location>
        <position position="287"/>
    </location>
</feature>
<dbReference type="PIRSF" id="PIRSF000138">
    <property type="entry name" value="Al-hdrx_acd_dh"/>
    <property type="match status" value="1"/>
</dbReference>
<feature type="binding site" evidence="5">
    <location>
        <position position="285"/>
    </location>
    <ligand>
        <name>FMN</name>
        <dbReference type="ChEBI" id="CHEBI:58210"/>
    </ligand>
</feature>
<dbReference type="OrthoDB" id="9770452at2"/>
<keyword evidence="7" id="KW-0503">Monooxygenase</keyword>
<protein>
    <submittedName>
        <fullName evidence="7">Lactate 2-monooxygenase</fullName>
        <ecNumber evidence="7">1.13.12.4</ecNumber>
    </submittedName>
</protein>
<keyword evidence="5" id="KW-0285">Flavoprotein</keyword>
<feature type="binding site" evidence="5">
    <location>
        <begin position="318"/>
        <end position="322"/>
    </location>
    <ligand>
        <name>FMN</name>
        <dbReference type="ChEBI" id="CHEBI:58210"/>
    </ligand>
</feature>
<feature type="binding site" evidence="5">
    <location>
        <position position="145"/>
    </location>
    <ligand>
        <name>FMN</name>
        <dbReference type="ChEBI" id="CHEBI:58210"/>
    </ligand>
</feature>
<dbReference type="AlphaFoldDB" id="A0A7K0C4V1"/>
<dbReference type="InterPro" id="IPR012133">
    <property type="entry name" value="Alpha-hydoxy_acid_DH_FMN"/>
</dbReference>
<dbReference type="SUPFAM" id="SSF51395">
    <property type="entry name" value="FMN-linked oxidoreductases"/>
    <property type="match status" value="1"/>
</dbReference>
<feature type="binding site" evidence="5">
    <location>
        <position position="290"/>
    </location>
    <ligand>
        <name>glyoxylate</name>
        <dbReference type="ChEBI" id="CHEBI:36655"/>
    </ligand>
</feature>
<organism evidence="7 8">
    <name type="scientific">Actinomadura macrotermitis</name>
    <dbReference type="NCBI Taxonomy" id="2585200"/>
    <lineage>
        <taxon>Bacteria</taxon>
        <taxon>Bacillati</taxon>
        <taxon>Actinomycetota</taxon>
        <taxon>Actinomycetes</taxon>
        <taxon>Streptosporangiales</taxon>
        <taxon>Thermomonosporaceae</taxon>
        <taxon>Actinomadura</taxon>
    </lineage>
</organism>